<proteinExistence type="predicted"/>
<dbReference type="Proteomes" id="UP000076630">
    <property type="component" value="Unassembled WGS sequence"/>
</dbReference>
<dbReference type="RefSeq" id="WP_038985998.1">
    <property type="nucleotide sequence ID" value="NZ_JWJO01000019.1"/>
</dbReference>
<evidence type="ECO:0000313" key="1">
    <source>
        <dbReference type="EMBL" id="KZE76585.1"/>
    </source>
</evidence>
<keyword evidence="2" id="KW-1185">Reference proteome</keyword>
<dbReference type="AlphaFoldDB" id="A0A161S9T1"/>
<name>A0A161S9T1_9FLAO</name>
<sequence length="239" mass="27210">MKSTDIIQSKINKFPNGYIFTYKDFMSDVDVSFEAIVKYLNRLSSSNAIVKYAKGKYYKPKRTVFGDLKPDLNEVLKDLLVEDGAVIGYFTGISIFSDLGLTTQIGAEIQIGRISPKVAVVRENYRISFIIQKNIITKDNIQYLQLLDALKLIKKIPDTTIVQSCKVIQAKFKKYNNRQLKVLIRLSLKYPANTRALLGCLLEELIDVSVLNKSLNPTTHYEFNGVLDEFPNAKNWNIV</sequence>
<organism evidence="1 2">
    <name type="scientific">Myroides marinus</name>
    <dbReference type="NCBI Taxonomy" id="703342"/>
    <lineage>
        <taxon>Bacteria</taxon>
        <taxon>Pseudomonadati</taxon>
        <taxon>Bacteroidota</taxon>
        <taxon>Flavobacteriia</taxon>
        <taxon>Flavobacteriales</taxon>
        <taxon>Flavobacteriaceae</taxon>
        <taxon>Myroides</taxon>
    </lineage>
</organism>
<comment type="caution">
    <text evidence="1">The sequence shown here is derived from an EMBL/GenBank/DDBJ whole genome shotgun (WGS) entry which is preliminary data.</text>
</comment>
<accession>A0A161S9T1</accession>
<gene>
    <name evidence="1" type="ORF">AV926_15700</name>
</gene>
<reference evidence="1 2" key="1">
    <citation type="submission" date="2016-01" db="EMBL/GenBank/DDBJ databases">
        <title>Whole genome sequencing of Myroides marinus L41.</title>
        <authorList>
            <person name="Hong K.W."/>
        </authorList>
    </citation>
    <scope>NUCLEOTIDE SEQUENCE [LARGE SCALE GENOMIC DNA]</scope>
    <source>
        <strain evidence="1 2">L41</strain>
    </source>
</reference>
<dbReference type="EMBL" id="LQNU01000076">
    <property type="protein sequence ID" value="KZE76585.1"/>
    <property type="molecule type" value="Genomic_DNA"/>
</dbReference>
<protein>
    <recommendedName>
        <fullName evidence="3">Transcriptional regulator, AbiEi antitoxin, Type IV TA system</fullName>
    </recommendedName>
</protein>
<evidence type="ECO:0008006" key="3">
    <source>
        <dbReference type="Google" id="ProtNLM"/>
    </source>
</evidence>
<dbReference type="OrthoDB" id="9798200at2"/>
<evidence type="ECO:0000313" key="2">
    <source>
        <dbReference type="Proteomes" id="UP000076630"/>
    </source>
</evidence>
<dbReference type="Pfam" id="PF19570">
    <property type="entry name" value="DUF6088"/>
    <property type="match status" value="1"/>
</dbReference>
<dbReference type="InterPro" id="IPR045738">
    <property type="entry name" value="DUF6088"/>
</dbReference>